<dbReference type="InterPro" id="IPR036291">
    <property type="entry name" value="NAD(P)-bd_dom_sf"/>
</dbReference>
<dbReference type="InterPro" id="IPR022694">
    <property type="entry name" value="3-OHacyl-CoA_DH"/>
</dbReference>
<evidence type="ECO:0000313" key="10">
    <source>
        <dbReference type="EMBL" id="KRO02842.1"/>
    </source>
</evidence>
<dbReference type="EMBL" id="JQCP01000001">
    <property type="protein sequence ID" value="KRO02842.1"/>
    <property type="molecule type" value="Genomic_DNA"/>
</dbReference>
<comment type="caution">
    <text evidence="10">The sequence shown here is derived from an EMBL/GenBank/DDBJ whole genome shotgun (WGS) entry which is preliminary data.</text>
</comment>
<dbReference type="NCBIfam" id="NF006143">
    <property type="entry name" value="PRK08293.1"/>
    <property type="match status" value="1"/>
</dbReference>
<name>A0ABR5Q0Q2_9ACTN</name>
<dbReference type="InterPro" id="IPR008927">
    <property type="entry name" value="6-PGluconate_DH-like_C_sf"/>
</dbReference>
<dbReference type="InterPro" id="IPR013328">
    <property type="entry name" value="6PGD_dom2"/>
</dbReference>
<keyword evidence="11" id="KW-1185">Reference proteome</keyword>
<dbReference type="InterPro" id="IPR052242">
    <property type="entry name" value="Mito_3-hydroxyacyl-CoA_DH"/>
</dbReference>
<dbReference type="PANTHER" id="PTHR43561">
    <property type="match status" value="1"/>
</dbReference>
<organism evidence="10 11">
    <name type="scientific">Lancefieldella rimae</name>
    <dbReference type="NCBI Taxonomy" id="1383"/>
    <lineage>
        <taxon>Bacteria</taxon>
        <taxon>Bacillati</taxon>
        <taxon>Actinomycetota</taxon>
        <taxon>Coriobacteriia</taxon>
        <taxon>Coriobacteriales</taxon>
        <taxon>Atopobiaceae</taxon>
        <taxon>Lancefieldella</taxon>
    </lineage>
</organism>
<evidence type="ECO:0000313" key="11">
    <source>
        <dbReference type="Proteomes" id="UP000051927"/>
    </source>
</evidence>
<dbReference type="SUPFAM" id="SSF51735">
    <property type="entry name" value="NAD(P)-binding Rossmann-fold domains"/>
    <property type="match status" value="1"/>
</dbReference>
<dbReference type="InterPro" id="IPR006176">
    <property type="entry name" value="3-OHacyl-CoA_DH_NAD-bd"/>
</dbReference>
<dbReference type="Gene3D" id="1.10.1040.10">
    <property type="entry name" value="N-(1-d-carboxylethyl)-l-norvaline Dehydrogenase, domain 2"/>
    <property type="match status" value="1"/>
</dbReference>
<evidence type="ECO:0000256" key="6">
    <source>
        <dbReference type="ARBA" id="ARBA00023098"/>
    </source>
</evidence>
<dbReference type="PANTHER" id="PTHR43561:SF3">
    <property type="entry name" value="HYDROXYACYL-COENZYME A DEHYDROGENASE, MITOCHONDRIAL"/>
    <property type="match status" value="1"/>
</dbReference>
<dbReference type="RefSeq" id="WP_003148186.1">
    <property type="nucleotide sequence ID" value="NZ_JQCP01000001.1"/>
</dbReference>
<evidence type="ECO:0000259" key="8">
    <source>
        <dbReference type="Pfam" id="PF00725"/>
    </source>
</evidence>
<evidence type="ECO:0000256" key="3">
    <source>
        <dbReference type="ARBA" id="ARBA00022832"/>
    </source>
</evidence>
<comment type="catalytic activity">
    <reaction evidence="7">
        <text>a (3S)-3-hydroxyacyl-CoA + NAD(+) = a 3-oxoacyl-CoA + NADH + H(+)</text>
        <dbReference type="Rhea" id="RHEA:22432"/>
        <dbReference type="ChEBI" id="CHEBI:15378"/>
        <dbReference type="ChEBI" id="CHEBI:57318"/>
        <dbReference type="ChEBI" id="CHEBI:57540"/>
        <dbReference type="ChEBI" id="CHEBI:57945"/>
        <dbReference type="ChEBI" id="CHEBI:90726"/>
        <dbReference type="EC" id="1.1.1.35"/>
    </reaction>
</comment>
<comment type="pathway">
    <text evidence="2">Lipid metabolism; butanoate metabolism.</text>
</comment>
<keyword evidence="5" id="KW-0520">NAD</keyword>
<dbReference type="GeneID" id="84904336"/>
<evidence type="ECO:0000256" key="5">
    <source>
        <dbReference type="ARBA" id="ARBA00023027"/>
    </source>
</evidence>
<keyword evidence="3" id="KW-0276">Fatty acid metabolism</keyword>
<sequence>MDISQVKNVTVAGGGVLGSQIAFQIAYSGYDTTIWLRTDASIGRAQPKIDRLKEIYLNTLEALKTNPKAYAYGLIAKEDITAEKLDELKGRVEEAYAHLKLTTDWDEAFNDADFVIESVAEEPKQKIAFYSELAKHLPEKTVIATNSSTMIPSMFAEHTGRPEKYLALHFANEIWKNPLAEVMGHAGTAQENFDLVVAFAASIRMIPVKVLKEQPGYLLNSMLVPFLSAAEGLWAGGIGSPEDIDRAWMIGTGAPAGPFRILDIIGLTTAYNVGMLNPKAQQEGTIENRIVTLLKEKIDAGELGINAGKGFYTYGK</sequence>
<evidence type="ECO:0000256" key="4">
    <source>
        <dbReference type="ARBA" id="ARBA00023002"/>
    </source>
</evidence>
<protein>
    <submittedName>
        <fullName evidence="10">3-hydroxybutyryl-CoA dehydrogenase</fullName>
    </submittedName>
</protein>
<dbReference type="Proteomes" id="UP000051927">
    <property type="component" value="Unassembled WGS sequence"/>
</dbReference>
<evidence type="ECO:0000256" key="1">
    <source>
        <dbReference type="ARBA" id="ARBA00005005"/>
    </source>
</evidence>
<keyword evidence="4" id="KW-0560">Oxidoreductase</keyword>
<evidence type="ECO:0000256" key="7">
    <source>
        <dbReference type="ARBA" id="ARBA00049556"/>
    </source>
</evidence>
<accession>A0ABR5Q0Q2</accession>
<dbReference type="Pfam" id="PF00725">
    <property type="entry name" value="3HCDH"/>
    <property type="match status" value="1"/>
</dbReference>
<feature type="domain" description="3-hydroxyacyl-CoA dehydrogenase NAD binding" evidence="9">
    <location>
        <begin position="8"/>
        <end position="213"/>
    </location>
</feature>
<dbReference type="InterPro" id="IPR006108">
    <property type="entry name" value="3HC_DH_C"/>
</dbReference>
<dbReference type="Gene3D" id="3.40.50.720">
    <property type="entry name" value="NAD(P)-binding Rossmann-like Domain"/>
    <property type="match status" value="1"/>
</dbReference>
<evidence type="ECO:0000256" key="2">
    <source>
        <dbReference type="ARBA" id="ARBA00005086"/>
    </source>
</evidence>
<keyword evidence="6" id="KW-0443">Lipid metabolism</keyword>
<reference evidence="10 11" key="1">
    <citation type="journal article" date="2015" name="Genome Announc.">
        <title>Expanding the biotechnology potential of lactobacilli through comparative genomics of 213 strains and associated genera.</title>
        <authorList>
            <person name="Sun Z."/>
            <person name="Harris H.M."/>
            <person name="McCann A."/>
            <person name="Guo C."/>
            <person name="Argimon S."/>
            <person name="Zhang W."/>
            <person name="Yang X."/>
            <person name="Jeffery I.B."/>
            <person name="Cooney J.C."/>
            <person name="Kagawa T.F."/>
            <person name="Liu W."/>
            <person name="Song Y."/>
            <person name="Salvetti E."/>
            <person name="Wrobel A."/>
            <person name="Rasinkangas P."/>
            <person name="Parkhill J."/>
            <person name="Rea M.C."/>
            <person name="O'Sullivan O."/>
            <person name="Ritari J."/>
            <person name="Douillard F.P."/>
            <person name="Paul Ross R."/>
            <person name="Yang R."/>
            <person name="Briner A.E."/>
            <person name="Felis G.E."/>
            <person name="de Vos W.M."/>
            <person name="Barrangou R."/>
            <person name="Klaenhammer T.R."/>
            <person name="Caufield P.W."/>
            <person name="Cui Y."/>
            <person name="Zhang H."/>
            <person name="O'Toole P.W."/>
        </authorList>
    </citation>
    <scope>NUCLEOTIDE SEQUENCE [LARGE SCALE GENOMIC DNA]</scope>
    <source>
        <strain evidence="10 11">DSM 7090</strain>
    </source>
</reference>
<evidence type="ECO:0000259" key="9">
    <source>
        <dbReference type="Pfam" id="PF02737"/>
    </source>
</evidence>
<dbReference type="SUPFAM" id="SSF48179">
    <property type="entry name" value="6-phosphogluconate dehydrogenase C-terminal domain-like"/>
    <property type="match status" value="1"/>
</dbReference>
<comment type="pathway">
    <text evidence="1">Lipid metabolism; fatty acid beta-oxidation.</text>
</comment>
<feature type="domain" description="3-hydroxyacyl-CoA dehydrogenase C-terminal" evidence="8">
    <location>
        <begin position="216"/>
        <end position="314"/>
    </location>
</feature>
<proteinExistence type="predicted"/>
<dbReference type="Pfam" id="PF02737">
    <property type="entry name" value="3HCDH_N"/>
    <property type="match status" value="1"/>
</dbReference>
<dbReference type="PIRSF" id="PIRSF000105">
    <property type="entry name" value="HCDH"/>
    <property type="match status" value="1"/>
</dbReference>
<gene>
    <name evidence="10" type="ORF">IV60_GL000003</name>
</gene>